<dbReference type="AlphaFoldDB" id="A0AAD5RJ26"/>
<dbReference type="GO" id="GO:0006044">
    <property type="term" value="P:N-acetylglucosamine metabolic process"/>
    <property type="evidence" value="ECO:0007669"/>
    <property type="project" value="TreeGrafter"/>
</dbReference>
<evidence type="ECO:0000313" key="1">
    <source>
        <dbReference type="EMBL" id="KAJ2894731.1"/>
    </source>
</evidence>
<evidence type="ECO:0008006" key="3">
    <source>
        <dbReference type="Google" id="ProtNLM"/>
    </source>
</evidence>
<proteinExistence type="predicted"/>
<keyword evidence="2" id="KW-1185">Reference proteome</keyword>
<dbReference type="EMBL" id="JAKWBI020000461">
    <property type="protein sequence ID" value="KAJ2894731.1"/>
    <property type="molecule type" value="Genomic_DNA"/>
</dbReference>
<sequence length="242" mass="28430">MRDQTTVLQTCPPHLGFRIENRELIRAEEEFKHLSWVDLHEIIGEAVHIYFLCYTRAYPILLNPKANRMFLHIATNNLDALVRTPSENVRYQEWGAQARRDYGSVMNYLIRERFPKAWGKTAPFAPKSKVPFQDPSDYSVLLNHWPYALEPGIVHLVVWSRTPMAVDTEKGDLLPESRRLVNDFVRRFFVERLGDRGADKVLWFKNWVALQSVRALDHVHVLVKDVDLDIIQEWSRVLDCHR</sequence>
<dbReference type="InterPro" id="IPR022036">
    <property type="entry name" value="DUF3605"/>
</dbReference>
<name>A0AAD5RJ26_9PEZI</name>
<accession>A0AAD5RJ26</accession>
<comment type="caution">
    <text evidence="1">The sequence shown here is derived from an EMBL/GenBank/DDBJ whole genome shotgun (WGS) entry which is preliminary data.</text>
</comment>
<dbReference type="PANTHER" id="PTHR35020">
    <property type="entry name" value="N-ACETYLGLUCOSAMINE-INDUCED PROTEIN 1"/>
    <property type="match status" value="1"/>
</dbReference>
<protein>
    <recommendedName>
        <fullName evidence="3">N-acetylglucosamine-induced protein 1</fullName>
    </recommendedName>
</protein>
<organism evidence="1 2">
    <name type="scientific">Zalerion maritima</name>
    <dbReference type="NCBI Taxonomy" id="339359"/>
    <lineage>
        <taxon>Eukaryota</taxon>
        <taxon>Fungi</taxon>
        <taxon>Dikarya</taxon>
        <taxon>Ascomycota</taxon>
        <taxon>Pezizomycotina</taxon>
        <taxon>Sordariomycetes</taxon>
        <taxon>Lulworthiomycetidae</taxon>
        <taxon>Lulworthiales</taxon>
        <taxon>Lulworthiaceae</taxon>
        <taxon>Zalerion</taxon>
    </lineage>
</organism>
<evidence type="ECO:0000313" key="2">
    <source>
        <dbReference type="Proteomes" id="UP001201980"/>
    </source>
</evidence>
<dbReference type="Proteomes" id="UP001201980">
    <property type="component" value="Unassembled WGS sequence"/>
</dbReference>
<dbReference type="PANTHER" id="PTHR35020:SF2">
    <property type="entry name" value="N-ACETYLGLUCOSAMINE-INDUCED PROTEIN 1"/>
    <property type="match status" value="1"/>
</dbReference>
<dbReference type="Pfam" id="PF12239">
    <property type="entry name" value="DUF3605"/>
    <property type="match status" value="1"/>
</dbReference>
<gene>
    <name evidence="1" type="ORF">MKZ38_007281</name>
</gene>
<dbReference type="GO" id="GO:0005737">
    <property type="term" value="C:cytoplasm"/>
    <property type="evidence" value="ECO:0007669"/>
    <property type="project" value="TreeGrafter"/>
</dbReference>
<reference evidence="1" key="1">
    <citation type="submission" date="2022-07" db="EMBL/GenBank/DDBJ databases">
        <title>Draft genome sequence of Zalerion maritima ATCC 34329, a (micro)plastics degrading marine fungus.</title>
        <authorList>
            <person name="Paco A."/>
            <person name="Goncalves M.F.M."/>
            <person name="Rocha-Santos T.A.P."/>
            <person name="Alves A."/>
        </authorList>
    </citation>
    <scope>NUCLEOTIDE SEQUENCE</scope>
    <source>
        <strain evidence="1">ATCC 34329</strain>
    </source>
</reference>